<evidence type="ECO:0000313" key="5">
    <source>
        <dbReference type="Proteomes" id="UP001221898"/>
    </source>
</evidence>
<gene>
    <name evidence="4" type="ORF">AAFF_G00311280</name>
</gene>
<proteinExistence type="predicted"/>
<accession>A0AAD7R7V1</accession>
<dbReference type="AlphaFoldDB" id="A0AAD7R7V1"/>
<keyword evidence="5" id="KW-1185">Reference proteome</keyword>
<protein>
    <recommendedName>
        <fullName evidence="3">Neuregulin 2 N-terminal domain-containing protein</fullName>
    </recommendedName>
</protein>
<evidence type="ECO:0000256" key="2">
    <source>
        <dbReference type="SAM" id="SignalP"/>
    </source>
</evidence>
<feature type="chain" id="PRO_5042248845" description="Neuregulin 2 N-terminal domain-containing protein" evidence="2">
    <location>
        <begin position="20"/>
        <end position="196"/>
    </location>
</feature>
<comment type="caution">
    <text evidence="4">The sequence shown here is derived from an EMBL/GenBank/DDBJ whole genome shotgun (WGS) entry which is preliminary data.</text>
</comment>
<organism evidence="4 5">
    <name type="scientific">Aldrovandia affinis</name>
    <dbReference type="NCBI Taxonomy" id="143900"/>
    <lineage>
        <taxon>Eukaryota</taxon>
        <taxon>Metazoa</taxon>
        <taxon>Chordata</taxon>
        <taxon>Craniata</taxon>
        <taxon>Vertebrata</taxon>
        <taxon>Euteleostomi</taxon>
        <taxon>Actinopterygii</taxon>
        <taxon>Neopterygii</taxon>
        <taxon>Teleostei</taxon>
        <taxon>Notacanthiformes</taxon>
        <taxon>Halosauridae</taxon>
        <taxon>Aldrovandia</taxon>
    </lineage>
</organism>
<feature type="region of interest" description="Disordered" evidence="1">
    <location>
        <begin position="61"/>
        <end position="94"/>
    </location>
</feature>
<evidence type="ECO:0000313" key="4">
    <source>
        <dbReference type="EMBL" id="KAJ8367697.1"/>
    </source>
</evidence>
<name>A0AAD7R7V1_9TELE</name>
<dbReference type="EMBL" id="JAINUG010000457">
    <property type="protein sequence ID" value="KAJ8367697.1"/>
    <property type="molecule type" value="Genomic_DNA"/>
</dbReference>
<dbReference type="Proteomes" id="UP001221898">
    <property type="component" value="Unassembled WGS sequence"/>
</dbReference>
<evidence type="ECO:0000259" key="3">
    <source>
        <dbReference type="Pfam" id="PF25518"/>
    </source>
</evidence>
<feature type="signal peptide" evidence="2">
    <location>
        <begin position="1"/>
        <end position="19"/>
    </location>
</feature>
<keyword evidence="2" id="KW-0732">Signal</keyword>
<reference evidence="4" key="1">
    <citation type="journal article" date="2023" name="Science">
        <title>Genome structures resolve the early diversification of teleost fishes.</title>
        <authorList>
            <person name="Parey E."/>
            <person name="Louis A."/>
            <person name="Montfort J."/>
            <person name="Bouchez O."/>
            <person name="Roques C."/>
            <person name="Iampietro C."/>
            <person name="Lluch J."/>
            <person name="Castinel A."/>
            <person name="Donnadieu C."/>
            <person name="Desvignes T."/>
            <person name="Floi Bucao C."/>
            <person name="Jouanno E."/>
            <person name="Wen M."/>
            <person name="Mejri S."/>
            <person name="Dirks R."/>
            <person name="Jansen H."/>
            <person name="Henkel C."/>
            <person name="Chen W.J."/>
            <person name="Zahm M."/>
            <person name="Cabau C."/>
            <person name="Klopp C."/>
            <person name="Thompson A.W."/>
            <person name="Robinson-Rechavi M."/>
            <person name="Braasch I."/>
            <person name="Lecointre G."/>
            <person name="Bobe J."/>
            <person name="Postlethwait J.H."/>
            <person name="Berthelot C."/>
            <person name="Roest Crollius H."/>
            <person name="Guiguen Y."/>
        </authorList>
    </citation>
    <scope>NUCLEOTIDE SEQUENCE</scope>
    <source>
        <strain evidence="4">NC1722</strain>
    </source>
</reference>
<dbReference type="Pfam" id="PF25518">
    <property type="entry name" value="NRG2_N"/>
    <property type="match status" value="1"/>
</dbReference>
<sequence>MRRLESLVLLHLFSMLVVGVGVGVCFACYSSPGGGLPSLSLQDRAQRSAVVIEGKVQSSVPSAAAGTGTGTNKNASAAGEGEQQEQHQQQQPHSVSVRVLDVWPRSSGGLAREQLVTVTKNRKYIFFMDATDEPSVFTASFSPLDTSAKNLKREVGKILCEDCGLTELRQSAPVQYGMIPAGNLFLRERGAALRTV</sequence>
<evidence type="ECO:0000256" key="1">
    <source>
        <dbReference type="SAM" id="MobiDB-lite"/>
    </source>
</evidence>
<feature type="domain" description="Neuregulin 2 N-terminal" evidence="3">
    <location>
        <begin position="45"/>
        <end position="146"/>
    </location>
</feature>
<dbReference type="InterPro" id="IPR057909">
    <property type="entry name" value="NRG2_N"/>
</dbReference>